<keyword evidence="2" id="KW-1185">Reference proteome</keyword>
<sequence>MIKLSNWTPEENKKLIELRSQGMFPSQIKKEGYLEGRTILAVRRHSRILKITTENRSWTNDELWKVWILIQKGYYTEDISKEIHRTKNATSHKISIEGLFYHPPVGSPPEKYSNIVNELLGDDSK</sequence>
<dbReference type="EMBL" id="JAIOUQ010000011">
    <property type="protein sequence ID" value="MBZ2166351.1"/>
    <property type="molecule type" value="Genomic_DNA"/>
</dbReference>
<evidence type="ECO:0000313" key="1">
    <source>
        <dbReference type="EMBL" id="MBZ2166351.1"/>
    </source>
</evidence>
<reference evidence="2" key="1">
    <citation type="journal article" date="2022" name="Microbiol. Resour. Announc.">
        <title>Draft Genome Sequence of a Methanogenic Archaeon from West Spitsbergen Permafrost.</title>
        <authorList>
            <person name="Trubitsyn V."/>
            <person name="Rivkina E."/>
            <person name="Shcherbakova V."/>
        </authorList>
    </citation>
    <scope>NUCLEOTIDE SEQUENCE [LARGE SCALE GENOMIC DNA]</scope>
    <source>
        <strain evidence="2">VT</strain>
    </source>
</reference>
<name>A0A8T5V3A4_9EURY</name>
<proteinExistence type="predicted"/>
<comment type="caution">
    <text evidence="1">The sequence shown here is derived from an EMBL/GenBank/DDBJ whole genome shotgun (WGS) entry which is preliminary data.</text>
</comment>
<evidence type="ECO:0000313" key="2">
    <source>
        <dbReference type="Proteomes" id="UP000825933"/>
    </source>
</evidence>
<dbReference type="AlphaFoldDB" id="A0A8T5V3A4"/>
<accession>A0A8T5V3A4</accession>
<dbReference type="Proteomes" id="UP000825933">
    <property type="component" value="Unassembled WGS sequence"/>
</dbReference>
<organism evidence="1 2">
    <name type="scientific">Methanobacterium spitsbergense</name>
    <dbReference type="NCBI Taxonomy" id="2874285"/>
    <lineage>
        <taxon>Archaea</taxon>
        <taxon>Methanobacteriati</taxon>
        <taxon>Methanobacteriota</taxon>
        <taxon>Methanomada group</taxon>
        <taxon>Methanobacteria</taxon>
        <taxon>Methanobacteriales</taxon>
        <taxon>Methanobacteriaceae</taxon>
        <taxon>Methanobacterium</taxon>
    </lineage>
</organism>
<dbReference type="RefSeq" id="WP_223791903.1">
    <property type="nucleotide sequence ID" value="NZ_JAIOUQ010000011.1"/>
</dbReference>
<protein>
    <submittedName>
        <fullName evidence="1">Uncharacterized protein</fullName>
    </submittedName>
</protein>
<gene>
    <name evidence="1" type="ORF">K8N75_09910</name>
</gene>